<evidence type="ECO:0000256" key="1">
    <source>
        <dbReference type="SAM" id="SignalP"/>
    </source>
</evidence>
<dbReference type="NCBIfam" id="TIGR04183">
    <property type="entry name" value="Por_Secre_tail"/>
    <property type="match status" value="1"/>
</dbReference>
<dbReference type="AlphaFoldDB" id="A0A6B9ZKJ2"/>
<dbReference type="Proteomes" id="UP000476411">
    <property type="component" value="Chromosome"/>
</dbReference>
<organism evidence="3 4">
    <name type="scientific">Chitinophaga agri</name>
    <dbReference type="NCBI Taxonomy" id="2703787"/>
    <lineage>
        <taxon>Bacteria</taxon>
        <taxon>Pseudomonadati</taxon>
        <taxon>Bacteroidota</taxon>
        <taxon>Chitinophagia</taxon>
        <taxon>Chitinophagales</taxon>
        <taxon>Chitinophagaceae</taxon>
        <taxon>Chitinophaga</taxon>
    </lineage>
</organism>
<dbReference type="RefSeq" id="WP_162334084.1">
    <property type="nucleotide sequence ID" value="NZ_CP048113.1"/>
</dbReference>
<evidence type="ECO:0000313" key="4">
    <source>
        <dbReference type="Proteomes" id="UP000476411"/>
    </source>
</evidence>
<feature type="signal peptide" evidence="1">
    <location>
        <begin position="1"/>
        <end position="23"/>
    </location>
</feature>
<keyword evidence="1" id="KW-0732">Signal</keyword>
<dbReference type="Pfam" id="PF18962">
    <property type="entry name" value="Por_Secre_tail"/>
    <property type="match status" value="1"/>
</dbReference>
<dbReference type="EMBL" id="CP048113">
    <property type="protein sequence ID" value="QHS62437.1"/>
    <property type="molecule type" value="Genomic_DNA"/>
</dbReference>
<accession>A0A6B9ZKJ2</accession>
<dbReference type="KEGG" id="chih:GWR21_23465"/>
<evidence type="ECO:0000313" key="3">
    <source>
        <dbReference type="EMBL" id="QHS62437.1"/>
    </source>
</evidence>
<feature type="domain" description="Secretion system C-terminal sorting" evidence="2">
    <location>
        <begin position="90"/>
        <end position="166"/>
    </location>
</feature>
<reference evidence="3 4" key="1">
    <citation type="submission" date="2020-01" db="EMBL/GenBank/DDBJ databases">
        <title>Complete genome sequence of Chitinophaga sp. H33E-04 isolated from quinoa roots.</title>
        <authorList>
            <person name="Weon H.-Y."/>
            <person name="Lee S.A."/>
        </authorList>
    </citation>
    <scope>NUCLEOTIDE SEQUENCE [LARGE SCALE GENOMIC DNA]</scope>
    <source>
        <strain evidence="3 4">H33E-04</strain>
    </source>
</reference>
<gene>
    <name evidence="3" type="ORF">GWR21_23465</name>
</gene>
<feature type="chain" id="PRO_5025487939" evidence="1">
    <location>
        <begin position="24"/>
        <end position="167"/>
    </location>
</feature>
<evidence type="ECO:0000259" key="2">
    <source>
        <dbReference type="Pfam" id="PF18962"/>
    </source>
</evidence>
<protein>
    <submittedName>
        <fullName evidence="3">T9SS type A sorting domain-containing protein</fullName>
    </submittedName>
</protein>
<name>A0A6B9ZKJ2_9BACT</name>
<dbReference type="InterPro" id="IPR026444">
    <property type="entry name" value="Secre_tail"/>
</dbReference>
<sequence length="167" mass="17945">MKIIYKQLLLLCLSAAAAPAARAQLILNRQVNASTGGGGPAGDYLFQYTIGEITVSSLQKSSLLLTQGFHQPEELPPVAPGIEVVVNMIIYPNPASSVLKLQFDMLSNNPVMFFIVNSSGQVVHQESRTFAAGKVLITLPVTKFAAGIYTVVLKAGGHMYEEKLVIQ</sequence>
<keyword evidence="4" id="KW-1185">Reference proteome</keyword>
<proteinExistence type="predicted"/>